<keyword evidence="3" id="KW-1185">Reference proteome</keyword>
<reference evidence="2 3" key="1">
    <citation type="submission" date="2015-07" db="EMBL/GenBank/DDBJ databases">
        <authorList>
            <person name="Noorani M."/>
        </authorList>
    </citation>
    <scope>NUCLEOTIDE SEQUENCE [LARGE SCALE GENOMIC DNA]</scope>
    <source>
        <strain evidence="2 3">CECT 5088</strain>
    </source>
</reference>
<accession>A0A0M6XSA8</accession>
<evidence type="ECO:0000313" key="3">
    <source>
        <dbReference type="Proteomes" id="UP000048908"/>
    </source>
</evidence>
<dbReference type="EMBL" id="CXPG01000020">
    <property type="protein sequence ID" value="CTQ33678.1"/>
    <property type="molecule type" value="Genomic_DNA"/>
</dbReference>
<dbReference type="InterPro" id="IPR018723">
    <property type="entry name" value="DUF2254_membrane"/>
</dbReference>
<evidence type="ECO:0008006" key="4">
    <source>
        <dbReference type="Google" id="ProtNLM"/>
    </source>
</evidence>
<name>A0A0M6XSA8_9RHOB</name>
<keyword evidence="1" id="KW-1133">Transmembrane helix</keyword>
<feature type="transmembrane region" description="Helical" evidence="1">
    <location>
        <begin position="21"/>
        <end position="42"/>
    </location>
</feature>
<dbReference type="RefSeq" id="WP_055683061.1">
    <property type="nucleotide sequence ID" value="NZ_CXPG01000020.1"/>
</dbReference>
<evidence type="ECO:0000313" key="2">
    <source>
        <dbReference type="EMBL" id="CTQ33678.1"/>
    </source>
</evidence>
<sequence length="410" mass="44931">MNLGRTFWKLRDLARKVWIRVALISTLALVSAAVAPLISWLLPESLRDRIDEAAALALLSILNNSMLTVATFSLSVMVAAHHFASSQVTPRSHRLLRSDGRTQSVISTFIGAFVYALVSDVIINAGFYDGRDFLVVYATTMAVIALVIVALIRWVDQLAGLGSIEKTTGRVDEAATLAMKERMASPYLGGRPLDREPMGWPVTTHSFGYVRHIDMEALSDLAERLGAEIDVAVQPGDWVGPGDPALHVVGPPVGPEVEEELRDAVLTGDLRSFDQDPIFGLSVMCEIAERALSPGINDPGTAIDVLSRQSRLLHLWDSTSEEPEFPRLHVRPLSAHQAVEVALDPIARDGAAMVEIQLAVQETLARLATHDHPEMREAARWLSRRALDRADQSLLLQEDKDRVRAAAPDD</sequence>
<dbReference type="AlphaFoldDB" id="A0A0M6XSA8"/>
<proteinExistence type="predicted"/>
<feature type="transmembrane region" description="Helical" evidence="1">
    <location>
        <begin position="54"/>
        <end position="84"/>
    </location>
</feature>
<evidence type="ECO:0000256" key="1">
    <source>
        <dbReference type="SAM" id="Phobius"/>
    </source>
</evidence>
<protein>
    <recommendedName>
        <fullName evidence="4">DUF2254 domain-containing protein</fullName>
    </recommendedName>
</protein>
<dbReference type="Proteomes" id="UP000048908">
    <property type="component" value="Unassembled WGS sequence"/>
</dbReference>
<keyword evidence="1" id="KW-0472">Membrane</keyword>
<feature type="transmembrane region" description="Helical" evidence="1">
    <location>
        <begin position="105"/>
        <end position="128"/>
    </location>
</feature>
<dbReference type="Pfam" id="PF10011">
    <property type="entry name" value="DUF2254"/>
    <property type="match status" value="1"/>
</dbReference>
<keyword evidence="1" id="KW-0812">Transmembrane</keyword>
<dbReference type="OrthoDB" id="2955631at2"/>
<organism evidence="2 3">
    <name type="scientific">Jannaschia rubra</name>
    <dbReference type="NCBI Taxonomy" id="282197"/>
    <lineage>
        <taxon>Bacteria</taxon>
        <taxon>Pseudomonadati</taxon>
        <taxon>Pseudomonadota</taxon>
        <taxon>Alphaproteobacteria</taxon>
        <taxon>Rhodobacterales</taxon>
        <taxon>Roseobacteraceae</taxon>
        <taxon>Jannaschia</taxon>
    </lineage>
</organism>
<gene>
    <name evidence="2" type="ORF">JAN5088_02462</name>
</gene>
<feature type="transmembrane region" description="Helical" evidence="1">
    <location>
        <begin position="134"/>
        <end position="155"/>
    </location>
</feature>